<proteinExistence type="inferred from homology"/>
<keyword evidence="4 7" id="KW-1133">Transmembrane helix</keyword>
<feature type="transmembrane region" description="Helical" evidence="7">
    <location>
        <begin position="290"/>
        <end position="317"/>
    </location>
</feature>
<feature type="domain" description="ABC3 transporter permease C-terminal" evidence="8">
    <location>
        <begin position="731"/>
        <end position="839"/>
    </location>
</feature>
<dbReference type="GO" id="GO:0022857">
    <property type="term" value="F:transmembrane transporter activity"/>
    <property type="evidence" value="ECO:0007669"/>
    <property type="project" value="TreeGrafter"/>
</dbReference>
<keyword evidence="2" id="KW-1003">Cell membrane</keyword>
<evidence type="ECO:0000256" key="7">
    <source>
        <dbReference type="SAM" id="Phobius"/>
    </source>
</evidence>
<dbReference type="GeneID" id="93333206"/>
<dbReference type="Pfam" id="PF02687">
    <property type="entry name" value="FtsX"/>
    <property type="match status" value="2"/>
</dbReference>
<feature type="transmembrane region" description="Helical" evidence="7">
    <location>
        <begin position="337"/>
        <end position="362"/>
    </location>
</feature>
<dbReference type="GO" id="GO:0005886">
    <property type="term" value="C:plasma membrane"/>
    <property type="evidence" value="ECO:0007669"/>
    <property type="project" value="UniProtKB-SubCell"/>
</dbReference>
<evidence type="ECO:0000259" key="8">
    <source>
        <dbReference type="Pfam" id="PF02687"/>
    </source>
</evidence>
<evidence type="ECO:0000256" key="3">
    <source>
        <dbReference type="ARBA" id="ARBA00022692"/>
    </source>
</evidence>
<evidence type="ECO:0000256" key="4">
    <source>
        <dbReference type="ARBA" id="ARBA00022989"/>
    </source>
</evidence>
<dbReference type="InterPro" id="IPR003838">
    <property type="entry name" value="ABC3_permease_C"/>
</dbReference>
<dbReference type="RefSeq" id="WP_117440741.1">
    <property type="nucleotide sequence ID" value="NZ_QVIA01000006.1"/>
</dbReference>
<evidence type="ECO:0000256" key="6">
    <source>
        <dbReference type="ARBA" id="ARBA00038076"/>
    </source>
</evidence>
<keyword evidence="3 7" id="KW-0812">Transmembrane</keyword>
<evidence type="ECO:0000256" key="2">
    <source>
        <dbReference type="ARBA" id="ARBA00022475"/>
    </source>
</evidence>
<dbReference type="EMBL" id="QVIA01000006">
    <property type="protein sequence ID" value="RGC33260.1"/>
    <property type="molecule type" value="Genomic_DNA"/>
</dbReference>
<comment type="similarity">
    <text evidence="6">Belongs to the ABC-4 integral membrane protein family.</text>
</comment>
<keyword evidence="5 7" id="KW-0472">Membrane</keyword>
<comment type="caution">
    <text evidence="9">The sequence shown here is derived from an EMBL/GenBank/DDBJ whole genome shotgun (WGS) entry which is preliminary data.</text>
</comment>
<dbReference type="AlphaFoldDB" id="A0A3E2WY62"/>
<feature type="transmembrane region" description="Helical" evidence="7">
    <location>
        <begin position="240"/>
        <end position="269"/>
    </location>
</feature>
<feature type="transmembrane region" description="Helical" evidence="7">
    <location>
        <begin position="819"/>
        <end position="841"/>
    </location>
</feature>
<reference evidence="9 10" key="1">
    <citation type="submission" date="2018-08" db="EMBL/GenBank/DDBJ databases">
        <title>A genome reference for cultivated species of the human gut microbiota.</title>
        <authorList>
            <person name="Zou Y."/>
            <person name="Xue W."/>
            <person name="Luo G."/>
        </authorList>
    </citation>
    <scope>NUCLEOTIDE SEQUENCE [LARGE SCALE GENOMIC DNA]</scope>
    <source>
        <strain evidence="9 10">AF19-21</strain>
    </source>
</reference>
<evidence type="ECO:0000256" key="1">
    <source>
        <dbReference type="ARBA" id="ARBA00004651"/>
    </source>
</evidence>
<evidence type="ECO:0000313" key="9">
    <source>
        <dbReference type="EMBL" id="RGC33260.1"/>
    </source>
</evidence>
<sequence length="857" mass="98298">MRNNSEEKLKLHLRFLKNYKKNTAAIFLSFSLTFLLLTVMLVLIRTNFQISNLQAKLEYAPGDCYIESLSQQQIDKLKKDPDIEWVFVQQGAYTAYQKSKQTAFFIKADKSVMTMTAKIMEGTYPQKTGEAAAEKWVLLNLGIEPVIGTTFTLTNYKTGTEEKFLLTGILSDIYRNKKSGVLEMYSVMDAKPADPESYMAYLQFRENVSYEEKTERLQTQLGIEKKQIKENPARENYKEFYVLCAEIVLLIFVICMVIFYGIYRIAIFARVQQYGILRALGMKKRTVMKLILAELYQIYIVSAPIGIMFGILFSYFIMKLSGDFEKKIFLFNESAKISLIIPIGEIILSVVLVAAGIGIIGYRIGKRITNRPVVQVISGEWENRQKKYTGFSLEKAESKTGTLVRMGCKYIFRDMKTSCFVVLTICLGAALFTGLAYEIKIAETYRSDIKERDYLNGQYAMSMLYYGNVDEGVSRNSAEEIMKLEEITDIKTSSALPVRVIDESDVVRNTNYYDEYNKRLEEIYGYSKAGFDGENQIYESKLCGYNTSALKALENYVIEGEFSPDKLAEDEIILSVFRTKGNQTDNPGSYQEGTPLMEYQVGDEITYKYRQDLQTNSIEYDSLQDRDSEYVNRTVKIAAIVSFPYMLDCDRTVYPLLITHDRYIKKMAANSSFQCLYLNGKQEMSREAQMELERALIRIGNEHSDVSTRSLIDEIEQNEMLYRKQMVYIYSIAIVSFILVIINMLNNLHYRMQVRTREVCMLRAVGFSVSMTKKMIMIENVVLGCAGIGIAFVLSNPVSKYLYKISDMGAFGHNYSFDYRAFIFVSVCALVICVLLSLGILKEWKTKRIIEGIGKFE</sequence>
<accession>A0A3E2WY62</accession>
<dbReference type="InterPro" id="IPR050250">
    <property type="entry name" value="Macrolide_Exporter_MacB"/>
</dbReference>
<gene>
    <name evidence="9" type="ORF">DWX41_06505</name>
</gene>
<evidence type="ECO:0000313" key="10">
    <source>
        <dbReference type="Proteomes" id="UP000261111"/>
    </source>
</evidence>
<feature type="transmembrane region" description="Helical" evidence="7">
    <location>
        <begin position="419"/>
        <end position="437"/>
    </location>
</feature>
<feature type="transmembrane region" description="Helical" evidence="7">
    <location>
        <begin position="781"/>
        <end position="799"/>
    </location>
</feature>
<comment type="subcellular location">
    <subcellularLocation>
        <location evidence="1">Cell membrane</location>
        <topology evidence="1">Multi-pass membrane protein</topology>
    </subcellularLocation>
</comment>
<feature type="transmembrane region" description="Helical" evidence="7">
    <location>
        <begin position="727"/>
        <end position="745"/>
    </location>
</feature>
<dbReference type="PANTHER" id="PTHR30572">
    <property type="entry name" value="MEMBRANE COMPONENT OF TRANSPORTER-RELATED"/>
    <property type="match status" value="1"/>
</dbReference>
<dbReference type="PANTHER" id="PTHR30572:SF4">
    <property type="entry name" value="ABC TRANSPORTER PERMEASE YTRF"/>
    <property type="match status" value="1"/>
</dbReference>
<name>A0A3E2WY62_9FIRM</name>
<feature type="transmembrane region" description="Helical" evidence="7">
    <location>
        <begin position="24"/>
        <end position="44"/>
    </location>
</feature>
<evidence type="ECO:0000256" key="5">
    <source>
        <dbReference type="ARBA" id="ARBA00023136"/>
    </source>
</evidence>
<protein>
    <submittedName>
        <fullName evidence="9">ABC transporter permease</fullName>
    </submittedName>
</protein>
<organism evidence="9 10">
    <name type="scientific">Hungatella hathewayi</name>
    <dbReference type="NCBI Taxonomy" id="154046"/>
    <lineage>
        <taxon>Bacteria</taxon>
        <taxon>Bacillati</taxon>
        <taxon>Bacillota</taxon>
        <taxon>Clostridia</taxon>
        <taxon>Lachnospirales</taxon>
        <taxon>Lachnospiraceae</taxon>
        <taxon>Hungatella</taxon>
    </lineage>
</organism>
<feature type="domain" description="ABC3 transporter permease C-terminal" evidence="8">
    <location>
        <begin position="247"/>
        <end position="368"/>
    </location>
</feature>
<dbReference type="Proteomes" id="UP000261111">
    <property type="component" value="Unassembled WGS sequence"/>
</dbReference>